<dbReference type="GO" id="GO:0008171">
    <property type="term" value="F:O-methyltransferase activity"/>
    <property type="evidence" value="ECO:0007669"/>
    <property type="project" value="InterPro"/>
</dbReference>
<organism evidence="6 7">
    <name type="scientific">Eleusine coracana subsp. coracana</name>
    <dbReference type="NCBI Taxonomy" id="191504"/>
    <lineage>
        <taxon>Eukaryota</taxon>
        <taxon>Viridiplantae</taxon>
        <taxon>Streptophyta</taxon>
        <taxon>Embryophyta</taxon>
        <taxon>Tracheophyta</taxon>
        <taxon>Spermatophyta</taxon>
        <taxon>Magnoliopsida</taxon>
        <taxon>Liliopsida</taxon>
        <taxon>Poales</taxon>
        <taxon>Poaceae</taxon>
        <taxon>PACMAD clade</taxon>
        <taxon>Chloridoideae</taxon>
        <taxon>Cynodonteae</taxon>
        <taxon>Eleusininae</taxon>
        <taxon>Eleusine</taxon>
    </lineage>
</organism>
<reference evidence="6" key="2">
    <citation type="submission" date="2021-12" db="EMBL/GenBank/DDBJ databases">
        <title>Resequencing data analysis of finger millet.</title>
        <authorList>
            <person name="Hatakeyama M."/>
            <person name="Aluri S."/>
            <person name="Balachadran M.T."/>
            <person name="Sivarajan S.R."/>
            <person name="Poveda L."/>
            <person name="Shimizu-Inatsugi R."/>
            <person name="Schlapbach R."/>
            <person name="Sreeman S.M."/>
            <person name="Shimizu K.K."/>
        </authorList>
    </citation>
    <scope>NUCLEOTIDE SEQUENCE</scope>
</reference>
<keyword evidence="7" id="KW-1185">Reference proteome</keyword>
<comment type="similarity">
    <text evidence="4">Belongs to the class I-like SAM-binding methyltransferase superfamily. Cation-dependent O-methyltransferase family.</text>
</comment>
<dbReference type="InterPro" id="IPR002935">
    <property type="entry name" value="SAM_O-MeTrfase"/>
</dbReference>
<feature type="compositionally biased region" description="Low complexity" evidence="5">
    <location>
        <begin position="162"/>
        <end position="176"/>
    </location>
</feature>
<evidence type="ECO:0000256" key="3">
    <source>
        <dbReference type="ARBA" id="ARBA00022691"/>
    </source>
</evidence>
<dbReference type="PANTHER" id="PTHR10509:SF28">
    <property type="entry name" value="CAFFEOYL-COA O-METHYLTRANSFERASE"/>
    <property type="match status" value="1"/>
</dbReference>
<gene>
    <name evidence="6" type="primary">gb02781</name>
    <name evidence="6" type="ORF">PR202_gb02781</name>
</gene>
<evidence type="ECO:0000256" key="5">
    <source>
        <dbReference type="SAM" id="MobiDB-lite"/>
    </source>
</evidence>
<dbReference type="AlphaFoldDB" id="A0AAV5DXX6"/>
<dbReference type="InterPro" id="IPR050362">
    <property type="entry name" value="Cation-dep_OMT"/>
</dbReference>
<accession>A0AAV5DXX6</accession>
<evidence type="ECO:0000256" key="2">
    <source>
        <dbReference type="ARBA" id="ARBA00022679"/>
    </source>
</evidence>
<feature type="region of interest" description="Disordered" evidence="5">
    <location>
        <begin position="136"/>
        <end position="207"/>
    </location>
</feature>
<dbReference type="CDD" id="cd02440">
    <property type="entry name" value="AdoMet_MTases"/>
    <property type="match status" value="1"/>
</dbReference>
<dbReference type="PANTHER" id="PTHR10509">
    <property type="entry name" value="O-METHYLTRANSFERASE-RELATED"/>
    <property type="match status" value="1"/>
</dbReference>
<dbReference type="SUPFAM" id="SSF53335">
    <property type="entry name" value="S-adenosyl-L-methionine-dependent methyltransferases"/>
    <property type="match status" value="1"/>
</dbReference>
<feature type="compositionally biased region" description="Basic and acidic residues" evidence="5">
    <location>
        <begin position="98"/>
        <end position="114"/>
    </location>
</feature>
<keyword evidence="2" id="KW-0808">Transferase</keyword>
<evidence type="ECO:0000256" key="4">
    <source>
        <dbReference type="ARBA" id="ARBA00023453"/>
    </source>
</evidence>
<name>A0AAV5DXX6_ELECO</name>
<dbReference type="InterPro" id="IPR029063">
    <property type="entry name" value="SAM-dependent_MTases_sf"/>
</dbReference>
<evidence type="ECO:0008006" key="8">
    <source>
        <dbReference type="Google" id="ProtNLM"/>
    </source>
</evidence>
<feature type="compositionally biased region" description="Polar residues" evidence="5">
    <location>
        <begin position="137"/>
        <end position="146"/>
    </location>
</feature>
<sequence length="557" mass="59906">MGCVSSKVLTKSGSFQESMGHSFQRSSNVIEEIIVSSSKSNGDQFLALLCKSSSTERKANEPELSSTVTAAAEAPGKIETINVSELLAGLEEESCAAEQEKQKEEQGDLKEGDRSPAQCASGRVRSFRTVEEFDALVTQSGGSSERATAAPAPDEKKGDESGGAAEASTSSHGATGEAAENSSAGHEEQAGKGEDAAGAKRRARARQLGELNVPTTFGFSKSGSLRDWLRRGGQIFSPGSYVTPKFGTAPPALPADELAGGVEKKTSEKQQHAVFDPELVAQFERAMEQLSEDEERVLTEILDALQLETSEKEAAALGKVSDRPVARETGLADGEADVMYVLETVVYPREHECMRELRLITQQHPKGFMGSSPDQMQFFSMLLKMIGAKRTLEVGVFTGYSLLATALALPDDGKVVAIDASREYYELGRPVIEKAGVGHKVDFRAGDGIAELDRLLLELEHGGELFDFAYVDADKQRFAGYHERMLSLVRIGGLVAYDNTLWGGSVAMPRDTPGSSEFDRVVRDFMVGFNAAVAADDRVEACLLPIADGVTLCRRVK</sequence>
<feature type="compositionally biased region" description="Basic and acidic residues" evidence="5">
    <location>
        <begin position="185"/>
        <end position="198"/>
    </location>
</feature>
<dbReference type="PROSITE" id="PS51682">
    <property type="entry name" value="SAM_OMT_I"/>
    <property type="match status" value="1"/>
</dbReference>
<protein>
    <recommendedName>
        <fullName evidence="8">Caffeoyl-CoA O-methyltransferase</fullName>
    </recommendedName>
</protein>
<dbReference type="GO" id="GO:0008757">
    <property type="term" value="F:S-adenosylmethionine-dependent methyltransferase activity"/>
    <property type="evidence" value="ECO:0007669"/>
    <property type="project" value="TreeGrafter"/>
</dbReference>
<reference evidence="6" key="1">
    <citation type="journal article" date="2018" name="DNA Res.">
        <title>Multiple hybrid de novo genome assembly of finger millet, an orphan allotetraploid crop.</title>
        <authorList>
            <person name="Hatakeyama M."/>
            <person name="Aluri S."/>
            <person name="Balachadran M.T."/>
            <person name="Sivarajan S.R."/>
            <person name="Patrignani A."/>
            <person name="Gruter S."/>
            <person name="Poveda L."/>
            <person name="Shimizu-Inatsugi R."/>
            <person name="Baeten J."/>
            <person name="Francoijs K.J."/>
            <person name="Nataraja K.N."/>
            <person name="Reddy Y.A.N."/>
            <person name="Phadnis S."/>
            <person name="Ravikumar R.L."/>
            <person name="Schlapbach R."/>
            <person name="Sreeman S.M."/>
            <person name="Shimizu K.K."/>
        </authorList>
    </citation>
    <scope>NUCLEOTIDE SEQUENCE</scope>
</reference>
<dbReference type="GO" id="GO:0032259">
    <property type="term" value="P:methylation"/>
    <property type="evidence" value="ECO:0007669"/>
    <property type="project" value="UniProtKB-KW"/>
</dbReference>
<feature type="region of interest" description="Disordered" evidence="5">
    <location>
        <begin position="92"/>
        <end position="123"/>
    </location>
</feature>
<dbReference type="EMBL" id="BQKI01000072">
    <property type="protein sequence ID" value="GJN15838.1"/>
    <property type="molecule type" value="Genomic_DNA"/>
</dbReference>
<dbReference type="Gene3D" id="3.40.50.150">
    <property type="entry name" value="Vaccinia Virus protein VP39"/>
    <property type="match status" value="1"/>
</dbReference>
<proteinExistence type="inferred from homology"/>
<dbReference type="Pfam" id="PF01596">
    <property type="entry name" value="Methyltransf_3"/>
    <property type="match status" value="1"/>
</dbReference>
<evidence type="ECO:0000313" key="7">
    <source>
        <dbReference type="Proteomes" id="UP001054889"/>
    </source>
</evidence>
<evidence type="ECO:0000313" key="6">
    <source>
        <dbReference type="EMBL" id="GJN15838.1"/>
    </source>
</evidence>
<keyword evidence="1" id="KW-0489">Methyltransferase</keyword>
<dbReference type="Proteomes" id="UP001054889">
    <property type="component" value="Unassembled WGS sequence"/>
</dbReference>
<evidence type="ECO:0000256" key="1">
    <source>
        <dbReference type="ARBA" id="ARBA00022603"/>
    </source>
</evidence>
<keyword evidence="3" id="KW-0949">S-adenosyl-L-methionine</keyword>
<comment type="caution">
    <text evidence="6">The sequence shown here is derived from an EMBL/GenBank/DDBJ whole genome shotgun (WGS) entry which is preliminary data.</text>
</comment>